<dbReference type="RefSeq" id="WP_342388814.1">
    <property type="nucleotide sequence ID" value="NZ_CP138333.2"/>
</dbReference>
<dbReference type="Pfam" id="PF00899">
    <property type="entry name" value="ThiF"/>
    <property type="match status" value="1"/>
</dbReference>
<dbReference type="SUPFAM" id="SSF69572">
    <property type="entry name" value="Activating enzymes of the ubiquitin-like proteins"/>
    <property type="match status" value="1"/>
</dbReference>
<reference evidence="3" key="1">
    <citation type="submission" date="2023-10" db="EMBL/GenBank/DDBJ databases">
        <title>Genome analysis and identification of Salinococcus sp. Bachu38 nov., a PGPR from the rhizosphere of Tamarix.</title>
        <authorList>
            <person name="Liang Z."/>
            <person name="Zhang X."/>
            <person name="Jia J."/>
            <person name="Chen X."/>
            <person name="Wang Y."/>
            <person name="Wang Q."/>
            <person name="Wang R."/>
        </authorList>
    </citation>
    <scope>NUCLEOTIDE SEQUENCE [LARGE SCALE GENOMIC DNA]</scope>
    <source>
        <strain evidence="3">Bachu38</strain>
    </source>
</reference>
<dbReference type="Gene3D" id="3.40.50.720">
    <property type="entry name" value="NAD(P)-binding Rossmann-like Domain"/>
    <property type="match status" value="1"/>
</dbReference>
<keyword evidence="2" id="KW-0548">Nucleotidyltransferase</keyword>
<dbReference type="PANTHER" id="PTHR10953">
    <property type="entry name" value="UBIQUITIN-ACTIVATING ENZYME E1"/>
    <property type="match status" value="1"/>
</dbReference>
<dbReference type="InterPro" id="IPR035985">
    <property type="entry name" value="Ubiquitin-activating_enz"/>
</dbReference>
<gene>
    <name evidence="2" type="ORF">RQP18_03670</name>
</gene>
<accession>A0ABZ3CLH7</accession>
<dbReference type="InterPro" id="IPR045886">
    <property type="entry name" value="ThiF/MoeB/HesA"/>
</dbReference>
<dbReference type="PANTHER" id="PTHR10953:SF102">
    <property type="entry name" value="ADENYLYLTRANSFERASE AND SULFURTRANSFERASE MOCS3"/>
    <property type="match status" value="1"/>
</dbReference>
<organism evidence="2 3">
    <name type="scientific">Salinicoccus bachuensis</name>
    <dbReference type="NCBI Taxonomy" id="3136731"/>
    <lineage>
        <taxon>Bacteria</taxon>
        <taxon>Bacillati</taxon>
        <taxon>Bacillota</taxon>
        <taxon>Bacilli</taxon>
        <taxon>Bacillales</taxon>
        <taxon>Staphylococcaceae</taxon>
        <taxon>Salinicoccus</taxon>
    </lineage>
</organism>
<keyword evidence="2" id="KW-0808">Transferase</keyword>
<dbReference type="CDD" id="cd00757">
    <property type="entry name" value="ThiF_MoeB_HesA_family"/>
    <property type="match status" value="1"/>
</dbReference>
<evidence type="ECO:0000313" key="2">
    <source>
        <dbReference type="EMBL" id="WZX30295.1"/>
    </source>
</evidence>
<protein>
    <submittedName>
        <fullName evidence="2">ThiF family adenylyltransferase</fullName>
    </submittedName>
</protein>
<dbReference type="GO" id="GO:0016779">
    <property type="term" value="F:nucleotidyltransferase activity"/>
    <property type="evidence" value="ECO:0007669"/>
    <property type="project" value="UniProtKB-KW"/>
</dbReference>
<keyword evidence="3" id="KW-1185">Reference proteome</keyword>
<evidence type="ECO:0000259" key="1">
    <source>
        <dbReference type="Pfam" id="PF00899"/>
    </source>
</evidence>
<dbReference type="Proteomes" id="UP001455384">
    <property type="component" value="Chromosome"/>
</dbReference>
<dbReference type="InterPro" id="IPR000594">
    <property type="entry name" value="ThiF_NAD_FAD-bd"/>
</dbReference>
<evidence type="ECO:0000313" key="3">
    <source>
        <dbReference type="Proteomes" id="UP001455384"/>
    </source>
</evidence>
<sequence length="332" mass="37213">MERYNRQASFAPFGTEGQHQLMKTRIMIMGGGALGSHLAEQLARMGVGHLTVIDMDVVELSNLHRQALYDEHDAESMSPKVEVLKKNIGRINRHVGFDALHVELTPRNIEEILNVYQPDIVLDGMDNFEMRFLINEACHKLGIPWVYGAAVGSKGTVYAMDYTGPCLKCMLDIIPDTGESCAINGVLPPAIHQVISYEIGEVIRYASGEGFSKKLISLDIFTMKNQTMDIDGLKDGSCPVCDRSEYELLNKKESGPIEALCGGTYMFRLKRTAFDSAEYLPGNIKKETPFVKLISYKDIEMTVFQDGRMNVYGIPSDDLAYDFYRTLLKSIR</sequence>
<proteinExistence type="predicted"/>
<name>A0ABZ3CLH7_9STAP</name>
<feature type="domain" description="THIF-type NAD/FAD binding fold" evidence="1">
    <location>
        <begin position="4"/>
        <end position="240"/>
    </location>
</feature>
<dbReference type="EMBL" id="CP138333">
    <property type="protein sequence ID" value="WZX30295.1"/>
    <property type="molecule type" value="Genomic_DNA"/>
</dbReference>